<dbReference type="GO" id="GO:0030198">
    <property type="term" value="P:extracellular matrix organization"/>
    <property type="evidence" value="ECO:0000318"/>
    <property type="project" value="GO_Central"/>
</dbReference>
<evidence type="ECO:0000256" key="4">
    <source>
        <dbReference type="ARBA" id="ARBA00022729"/>
    </source>
</evidence>
<dbReference type="PANTHER" id="PTHR10201">
    <property type="entry name" value="MATRIX METALLOPROTEINASE"/>
    <property type="match status" value="1"/>
</dbReference>
<dbReference type="HOGENOM" id="CLU_015489_4_2_1"/>
<evidence type="ECO:0000256" key="5">
    <source>
        <dbReference type="ARBA" id="ARBA00022801"/>
    </source>
</evidence>
<dbReference type="InterPro" id="IPR033739">
    <property type="entry name" value="M10A_MMP"/>
</dbReference>
<name>E9GGM0_DAPPU</name>
<dbReference type="EMBL" id="GL732543">
    <property type="protein sequence ID" value="EFX81464.1"/>
    <property type="molecule type" value="Genomic_DNA"/>
</dbReference>
<protein>
    <recommendedName>
        <fullName evidence="9">Peptidase metallopeptidase domain-containing protein</fullName>
    </recommendedName>
</protein>
<feature type="binding site" evidence="8">
    <location>
        <position position="46"/>
    </location>
    <ligand>
        <name>Ca(2+)</name>
        <dbReference type="ChEBI" id="CHEBI:29108"/>
        <label>3</label>
    </ligand>
</feature>
<accession>E9GGM0</accession>
<feature type="binding site" evidence="8">
    <location>
        <position position="65"/>
    </location>
    <ligand>
        <name>Zn(2+)</name>
        <dbReference type="ChEBI" id="CHEBI:29105"/>
        <label>1</label>
    </ligand>
</feature>
<dbReference type="MEROPS" id="M10.010"/>
<dbReference type="GO" id="GO:0031012">
    <property type="term" value="C:extracellular matrix"/>
    <property type="evidence" value="ECO:0007669"/>
    <property type="project" value="InterPro"/>
</dbReference>
<dbReference type="GO" id="GO:0030574">
    <property type="term" value="P:collagen catabolic process"/>
    <property type="evidence" value="ECO:0000318"/>
    <property type="project" value="GO_Central"/>
</dbReference>
<keyword evidence="4" id="KW-0732">Signal</keyword>
<feature type="binding site" evidence="8">
    <location>
        <position position="67"/>
    </location>
    <ligand>
        <name>Ca(2+)</name>
        <dbReference type="ChEBI" id="CHEBI:29108"/>
        <label>3</label>
    </ligand>
</feature>
<feature type="binding site" evidence="8">
    <location>
        <position position="98"/>
    </location>
    <ligand>
        <name>Zn(2+)</name>
        <dbReference type="ChEBI" id="CHEBI:29105"/>
        <label>2</label>
        <note>catalytic</note>
    </ligand>
</feature>
<keyword evidence="7" id="KW-0482">Metalloprotease</keyword>
<comment type="similarity">
    <text evidence="1">Belongs to the peptidase M10A family.</text>
</comment>
<dbReference type="GO" id="GO:0005615">
    <property type="term" value="C:extracellular space"/>
    <property type="evidence" value="ECO:0000318"/>
    <property type="project" value="GO_Central"/>
</dbReference>
<dbReference type="CDD" id="cd04278">
    <property type="entry name" value="ZnMc_MMP"/>
    <property type="match status" value="1"/>
</dbReference>
<keyword evidence="6 8" id="KW-0862">Zinc</keyword>
<dbReference type="PRINTS" id="PR00138">
    <property type="entry name" value="MATRIXIN"/>
</dbReference>
<dbReference type="InterPro" id="IPR001818">
    <property type="entry name" value="Pept_M10_metallopeptidase"/>
</dbReference>
<dbReference type="InterPro" id="IPR024079">
    <property type="entry name" value="MetalloPept_cat_dom_sf"/>
</dbReference>
<evidence type="ECO:0000256" key="2">
    <source>
        <dbReference type="ARBA" id="ARBA00022670"/>
    </source>
</evidence>
<evidence type="ECO:0000313" key="10">
    <source>
        <dbReference type="EMBL" id="EFX81464.1"/>
    </source>
</evidence>
<comment type="cofactor">
    <cofactor evidence="8">
        <name>Zn(2+)</name>
        <dbReference type="ChEBI" id="CHEBI:29105"/>
    </cofactor>
    <text evidence="8">Binds 2 Zn(2+) ions per subunit.</text>
</comment>
<dbReference type="GO" id="GO:0008270">
    <property type="term" value="F:zinc ion binding"/>
    <property type="evidence" value="ECO:0007669"/>
    <property type="project" value="InterPro"/>
</dbReference>
<dbReference type="eggNOG" id="KOG1565">
    <property type="taxonomic scope" value="Eukaryota"/>
</dbReference>
<dbReference type="PhylomeDB" id="E9GGM0"/>
<feature type="binding site" evidence="8">
    <location>
        <position position="70"/>
    </location>
    <ligand>
        <name>Ca(2+)</name>
        <dbReference type="ChEBI" id="CHEBI:29108"/>
        <label>1</label>
    </ligand>
</feature>
<feature type="binding site" evidence="8">
    <location>
        <position position="47"/>
    </location>
    <ligand>
        <name>Ca(2+)</name>
        <dbReference type="ChEBI" id="CHEBI:29108"/>
        <label>3</label>
    </ligand>
</feature>
<evidence type="ECO:0000256" key="8">
    <source>
        <dbReference type="PIRSR" id="PIRSR621190-2"/>
    </source>
</evidence>
<dbReference type="SMART" id="SM00235">
    <property type="entry name" value="ZnMc"/>
    <property type="match status" value="1"/>
</dbReference>
<feature type="binding site" evidence="8">
    <location>
        <position position="92"/>
    </location>
    <ligand>
        <name>Zn(2+)</name>
        <dbReference type="ChEBI" id="CHEBI:29105"/>
        <label>2</label>
        <note>catalytic</note>
    </ligand>
</feature>
<dbReference type="STRING" id="6669.E9GGM0"/>
<dbReference type="InterPro" id="IPR021190">
    <property type="entry name" value="Pept_M10A"/>
</dbReference>
<gene>
    <name evidence="10" type="ORF">DAPPUDRAFT_303491</name>
</gene>
<feature type="binding site" evidence="8">
    <location>
        <position position="88"/>
    </location>
    <ligand>
        <name>Zn(2+)</name>
        <dbReference type="ChEBI" id="CHEBI:29105"/>
        <label>2</label>
        <note>catalytic</note>
    </ligand>
</feature>
<evidence type="ECO:0000313" key="11">
    <source>
        <dbReference type="Proteomes" id="UP000000305"/>
    </source>
</evidence>
<dbReference type="Proteomes" id="UP000000305">
    <property type="component" value="Unassembled WGS sequence"/>
</dbReference>
<comment type="cofactor">
    <cofactor evidence="8">
        <name>Ca(2+)</name>
        <dbReference type="ChEBI" id="CHEBI:29108"/>
    </cofactor>
    <text evidence="8">Can bind about 5 Ca(2+) ions per subunit.</text>
</comment>
<reference evidence="10 11" key="1">
    <citation type="journal article" date="2011" name="Science">
        <title>The ecoresponsive genome of Daphnia pulex.</title>
        <authorList>
            <person name="Colbourne J.K."/>
            <person name="Pfrender M.E."/>
            <person name="Gilbert D."/>
            <person name="Thomas W.K."/>
            <person name="Tucker A."/>
            <person name="Oakley T.H."/>
            <person name="Tokishita S."/>
            <person name="Aerts A."/>
            <person name="Arnold G.J."/>
            <person name="Basu M.K."/>
            <person name="Bauer D.J."/>
            <person name="Caceres C.E."/>
            <person name="Carmel L."/>
            <person name="Casola C."/>
            <person name="Choi J.H."/>
            <person name="Detter J.C."/>
            <person name="Dong Q."/>
            <person name="Dusheyko S."/>
            <person name="Eads B.D."/>
            <person name="Frohlich T."/>
            <person name="Geiler-Samerotte K.A."/>
            <person name="Gerlach D."/>
            <person name="Hatcher P."/>
            <person name="Jogdeo S."/>
            <person name="Krijgsveld J."/>
            <person name="Kriventseva E.V."/>
            <person name="Kultz D."/>
            <person name="Laforsch C."/>
            <person name="Lindquist E."/>
            <person name="Lopez J."/>
            <person name="Manak J.R."/>
            <person name="Muller J."/>
            <person name="Pangilinan J."/>
            <person name="Patwardhan R.P."/>
            <person name="Pitluck S."/>
            <person name="Pritham E.J."/>
            <person name="Rechtsteiner A."/>
            <person name="Rho M."/>
            <person name="Rogozin I.B."/>
            <person name="Sakarya O."/>
            <person name="Salamov A."/>
            <person name="Schaack S."/>
            <person name="Shapiro H."/>
            <person name="Shiga Y."/>
            <person name="Skalitzky C."/>
            <person name="Smith Z."/>
            <person name="Souvorov A."/>
            <person name="Sung W."/>
            <person name="Tang Z."/>
            <person name="Tsuchiya D."/>
            <person name="Tu H."/>
            <person name="Vos H."/>
            <person name="Wang M."/>
            <person name="Wolf Y.I."/>
            <person name="Yamagata H."/>
            <person name="Yamada T."/>
            <person name="Ye Y."/>
            <person name="Shaw J.R."/>
            <person name="Andrews J."/>
            <person name="Crease T.J."/>
            <person name="Tang H."/>
            <person name="Lucas S.M."/>
            <person name="Robertson H.M."/>
            <person name="Bork P."/>
            <person name="Koonin E.V."/>
            <person name="Zdobnov E.M."/>
            <person name="Grigoriev I.V."/>
            <person name="Lynch M."/>
            <person name="Boore J.L."/>
        </authorList>
    </citation>
    <scope>NUCLEOTIDE SEQUENCE [LARGE SCALE GENOMIC DNA]</scope>
</reference>
<evidence type="ECO:0000256" key="6">
    <source>
        <dbReference type="ARBA" id="ARBA00022833"/>
    </source>
</evidence>
<dbReference type="GO" id="GO:0004222">
    <property type="term" value="F:metalloendopeptidase activity"/>
    <property type="evidence" value="ECO:0000318"/>
    <property type="project" value="GO_Central"/>
</dbReference>
<keyword evidence="5" id="KW-0378">Hydrolase</keyword>
<feature type="binding site" evidence="8">
    <location>
        <position position="70"/>
    </location>
    <ligand>
        <name>Ca(2+)</name>
        <dbReference type="ChEBI" id="CHEBI:29108"/>
        <label>3</label>
    </ligand>
</feature>
<dbReference type="KEGG" id="dpx:DAPPUDRAFT_303491"/>
<dbReference type="SUPFAM" id="SSF55486">
    <property type="entry name" value="Metalloproteases ('zincins'), catalytic domain"/>
    <property type="match status" value="1"/>
</dbReference>
<keyword evidence="2" id="KW-0645">Protease</keyword>
<evidence type="ECO:0000259" key="9">
    <source>
        <dbReference type="SMART" id="SM00235"/>
    </source>
</evidence>
<dbReference type="InterPro" id="IPR006026">
    <property type="entry name" value="Peptidase_Metallo"/>
</dbReference>
<dbReference type="OMA" id="SCAPRIN"/>
<evidence type="ECO:0000256" key="1">
    <source>
        <dbReference type="ARBA" id="ARBA00010370"/>
    </source>
</evidence>
<dbReference type="Gene3D" id="3.40.390.10">
    <property type="entry name" value="Collagenase (Catalytic Domain)"/>
    <property type="match status" value="1"/>
</dbReference>
<dbReference type="GO" id="GO:0006508">
    <property type="term" value="P:proteolysis"/>
    <property type="evidence" value="ECO:0007669"/>
    <property type="project" value="UniProtKB-KW"/>
</dbReference>
<feature type="domain" description="Peptidase metallopeptidase" evidence="9">
    <location>
        <begin position="1"/>
        <end position="132"/>
    </location>
</feature>
<keyword evidence="8" id="KW-0106">Calcium</keyword>
<dbReference type="OrthoDB" id="406838at2759"/>
<dbReference type="InParanoid" id="E9GGM0"/>
<dbReference type="Pfam" id="PF00413">
    <property type="entry name" value="Peptidase_M10"/>
    <property type="match status" value="1"/>
</dbReference>
<sequence length="142" mass="15824">MSKDDVDREIAKAFQMWADVADLTFVHLNESSTVDIEILFVSGVYDGPGGVLAKSSYPREGAFVHFDESETWTHNSDKETSLLQVATHQFGHTLGLRHSSVRTAVMSPIYDYSPDLKLDKDDIEGIQALYGENPLSKSKTKE</sequence>
<proteinExistence type="inferred from homology"/>
<feature type="binding site" evidence="8">
    <location>
        <position position="35"/>
    </location>
    <ligand>
        <name>Ca(2+)</name>
        <dbReference type="ChEBI" id="CHEBI:29108"/>
        <label>2</label>
    </ligand>
</feature>
<dbReference type="AlphaFoldDB" id="E9GGM0"/>
<keyword evidence="11" id="KW-1185">Reference proteome</keyword>
<feature type="binding site" evidence="8">
    <location>
        <position position="106"/>
    </location>
    <ligand>
        <name>Zn(2+)</name>
        <dbReference type="ChEBI" id="CHEBI:29105"/>
        <label>2</label>
        <note>catalytic</note>
    </ligand>
</feature>
<evidence type="ECO:0000256" key="3">
    <source>
        <dbReference type="ARBA" id="ARBA00022723"/>
    </source>
</evidence>
<dbReference type="PANTHER" id="PTHR10201:SF291">
    <property type="entry name" value="MATRIX METALLOPROTEINASE 1, ISOFORM C-RELATED"/>
    <property type="match status" value="1"/>
</dbReference>
<evidence type="ECO:0000256" key="7">
    <source>
        <dbReference type="ARBA" id="ARBA00023049"/>
    </source>
</evidence>
<organism evidence="10 11">
    <name type="scientific">Daphnia pulex</name>
    <name type="common">Water flea</name>
    <dbReference type="NCBI Taxonomy" id="6669"/>
    <lineage>
        <taxon>Eukaryota</taxon>
        <taxon>Metazoa</taxon>
        <taxon>Ecdysozoa</taxon>
        <taxon>Arthropoda</taxon>
        <taxon>Crustacea</taxon>
        <taxon>Branchiopoda</taxon>
        <taxon>Diplostraca</taxon>
        <taxon>Cladocera</taxon>
        <taxon>Anomopoda</taxon>
        <taxon>Daphniidae</taxon>
        <taxon>Daphnia</taxon>
    </lineage>
</organism>
<keyword evidence="3 8" id="KW-0479">Metal-binding</keyword>